<evidence type="ECO:0000313" key="2">
    <source>
        <dbReference type="EMBL" id="AHZ72955.1"/>
    </source>
</evidence>
<dbReference type="RefSeq" id="WP_010455548.1">
    <property type="nucleotide sequence ID" value="NZ_CP005960.1"/>
</dbReference>
<dbReference type="SMART" id="SM00450">
    <property type="entry name" value="RHOD"/>
    <property type="match status" value="1"/>
</dbReference>
<dbReference type="InterPro" id="IPR036873">
    <property type="entry name" value="Rhodanese-like_dom_sf"/>
</dbReference>
<dbReference type="GO" id="GO:0004792">
    <property type="term" value="F:thiosulfate-cyanide sulfurtransferase activity"/>
    <property type="evidence" value="ECO:0007669"/>
    <property type="project" value="InterPro"/>
</dbReference>
<dbReference type="PROSITE" id="PS00380">
    <property type="entry name" value="RHODANESE_1"/>
    <property type="match status" value="1"/>
</dbReference>
<dbReference type="SUPFAM" id="SSF52821">
    <property type="entry name" value="Rhodanese/Cell cycle control phosphatase"/>
    <property type="match status" value="1"/>
</dbReference>
<sequence length="144" mass="15075">MTSLVRAIPAAPSAIALMHFSNRLTFETDCSDVYGSQQSGDVDFVLVDVRGPLAFERGHVPGAINIPGRLLTAESLAGYPTSTLFVVYCAGPHCNGVHKAAVKLAALGYPVKEMIGGVTGWLDEGLELSVAVQRPATTAIGCEC</sequence>
<dbReference type="InterPro" id="IPR001763">
    <property type="entry name" value="Rhodanese-like_dom"/>
</dbReference>
<dbReference type="CDD" id="cd01521">
    <property type="entry name" value="RHOD_PspE2"/>
    <property type="match status" value="1"/>
</dbReference>
<reference evidence="2 3" key="1">
    <citation type="journal article" date="2012" name="J. Bacteriol.">
        <title>Genome sequence of cold-adapted Pseudomonas mandelii strain JR-1.</title>
        <authorList>
            <person name="Jang S.H."/>
            <person name="Kim J."/>
            <person name="Kim J."/>
            <person name="Hong S."/>
            <person name="Lee C."/>
        </authorList>
    </citation>
    <scope>NUCLEOTIDE SEQUENCE [LARGE SCALE GENOMIC DNA]</scope>
    <source>
        <strain evidence="2 3">JR-1</strain>
    </source>
</reference>
<dbReference type="Gene3D" id="3.40.250.10">
    <property type="entry name" value="Rhodanese-like domain"/>
    <property type="match status" value="1"/>
</dbReference>
<evidence type="ECO:0000313" key="3">
    <source>
        <dbReference type="Proteomes" id="UP000026913"/>
    </source>
</evidence>
<dbReference type="AlphaFoldDB" id="A0A024EK60"/>
<dbReference type="InterPro" id="IPR050229">
    <property type="entry name" value="GlpE_sulfurtransferase"/>
</dbReference>
<gene>
    <name evidence="2" type="ORF">OU5_5876</name>
</gene>
<accession>A0A024EK60</accession>
<organism evidence="2 3">
    <name type="scientific">Pseudomonas mandelii JR-1</name>
    <dbReference type="NCBI Taxonomy" id="1147786"/>
    <lineage>
        <taxon>Bacteria</taxon>
        <taxon>Pseudomonadati</taxon>
        <taxon>Pseudomonadota</taxon>
        <taxon>Gammaproteobacteria</taxon>
        <taxon>Pseudomonadales</taxon>
        <taxon>Pseudomonadaceae</taxon>
        <taxon>Pseudomonas</taxon>
    </lineage>
</organism>
<dbReference type="PANTHER" id="PTHR43031">
    <property type="entry name" value="FAD-DEPENDENT OXIDOREDUCTASE"/>
    <property type="match status" value="1"/>
</dbReference>
<protein>
    <submittedName>
        <fullName evidence="2">Transcriptional activator FtrA</fullName>
    </submittedName>
</protein>
<dbReference type="EMBL" id="CP005960">
    <property type="protein sequence ID" value="AHZ72955.1"/>
    <property type="molecule type" value="Genomic_DNA"/>
</dbReference>
<dbReference type="HOGENOM" id="CLU_089574_4_1_6"/>
<dbReference type="InterPro" id="IPR001307">
    <property type="entry name" value="Thiosulphate_STrfase_CS"/>
</dbReference>
<name>A0A024EK60_9PSED</name>
<dbReference type="OrthoDB" id="9802991at2"/>
<evidence type="ECO:0000259" key="1">
    <source>
        <dbReference type="PROSITE" id="PS50206"/>
    </source>
</evidence>
<feature type="domain" description="Rhodanese" evidence="1">
    <location>
        <begin position="40"/>
        <end position="130"/>
    </location>
</feature>
<dbReference type="KEGG" id="pman:OU5_5876"/>
<proteinExistence type="predicted"/>
<dbReference type="Pfam" id="PF00581">
    <property type="entry name" value="Rhodanese"/>
    <property type="match status" value="1"/>
</dbReference>
<dbReference type="PROSITE" id="PS50206">
    <property type="entry name" value="RHODANESE_3"/>
    <property type="match status" value="1"/>
</dbReference>
<dbReference type="Proteomes" id="UP000026913">
    <property type="component" value="Chromosome"/>
</dbReference>
<dbReference type="PANTHER" id="PTHR43031:SF1">
    <property type="entry name" value="PYRIDINE NUCLEOTIDE-DISULPHIDE OXIDOREDUCTASE"/>
    <property type="match status" value="1"/>
</dbReference>